<geneLocation type="plasmid" evidence="1 2">
    <name>unnamed1</name>
</geneLocation>
<gene>
    <name evidence="1" type="ORF">A6E01_19720</name>
</gene>
<proteinExistence type="predicted"/>
<evidence type="ECO:0000313" key="2">
    <source>
        <dbReference type="Proteomes" id="UP000092018"/>
    </source>
</evidence>
<dbReference type="KEGG" id="vbr:A6E01_19720"/>
<dbReference type="AlphaFoldDB" id="A0AAN0XZI4"/>
<reference evidence="1 2" key="1">
    <citation type="submission" date="2016-06" db="EMBL/GenBank/DDBJ databases">
        <title>Adaptive Radiation by Waves of Gene Transfer Leads to Fine-Scale Resource Partitioning in Marine Microbes.</title>
        <authorList>
            <person name="Hehemann J.-H."/>
            <person name="Arevalo P."/>
            <person name="Datta M.S."/>
            <person name="Yu X."/>
            <person name="Corzett C."/>
            <person name="Henschel A."/>
            <person name="Preheim S.P."/>
            <person name="Timberlake S."/>
            <person name="Alm E.J."/>
            <person name="Polz M.F."/>
        </authorList>
    </citation>
    <scope>NUCLEOTIDE SEQUENCE [LARGE SCALE GENOMIC DNA]</scope>
    <source>
        <strain evidence="1 2">FF50</strain>
        <plasmid evidence="1 2">unnamed1</plasmid>
    </source>
</reference>
<evidence type="ECO:0000313" key="1">
    <source>
        <dbReference type="EMBL" id="ANO35443.1"/>
    </source>
</evidence>
<dbReference type="RefSeq" id="WP_065211205.1">
    <property type="nucleotide sequence ID" value="NZ_CP016179.1"/>
</dbReference>
<accession>A0AAN0XZI4</accession>
<dbReference type="Proteomes" id="UP000092018">
    <property type="component" value="Plasmid unnamed1"/>
</dbReference>
<dbReference type="EMBL" id="CP016179">
    <property type="protein sequence ID" value="ANO35443.1"/>
    <property type="molecule type" value="Genomic_DNA"/>
</dbReference>
<organism evidence="1 2">
    <name type="scientific">Vibrio breoganii</name>
    <dbReference type="NCBI Taxonomy" id="553239"/>
    <lineage>
        <taxon>Bacteria</taxon>
        <taxon>Pseudomonadati</taxon>
        <taxon>Pseudomonadota</taxon>
        <taxon>Gammaproteobacteria</taxon>
        <taxon>Vibrionales</taxon>
        <taxon>Vibrionaceae</taxon>
        <taxon>Vibrio</taxon>
    </lineage>
</organism>
<sequence length="106" mass="12073">MTRTLFFDQHASSLNNETIDTLTAKSAKIINDLSSLEGVEVRTDEIKTLSTTISGQVKLAWKQRFYVQKSSRIVTWNTIFATVNNTRASYYEFNEYVRNSPSIAQA</sequence>
<keyword evidence="1" id="KW-0614">Plasmid</keyword>
<protein>
    <submittedName>
        <fullName evidence="1">Uncharacterized protein</fullName>
    </submittedName>
</protein>
<name>A0AAN0XZI4_9VIBR</name>